<sequence length="130" mass="15736">MKDKTYFLEQVFLHQAIIHKICRMYRDTKEDREDLFQEITYQLWKSFDRFEARSKFSTWMYRIGLNTAMAAFRKPSLEHSRLDEHLELPDTVSPDNEQENNEILFSVIRQLNEADRALLSLYFEELSYAE</sequence>
<evidence type="ECO:0000256" key="2">
    <source>
        <dbReference type="ARBA" id="ARBA00023082"/>
    </source>
</evidence>
<name>A0A2T4D3I2_9BACT</name>
<dbReference type="EMBL" id="PYVU01000765">
    <property type="protein sequence ID" value="PTB88312.1"/>
    <property type="molecule type" value="Genomic_DNA"/>
</dbReference>
<dbReference type="InterPro" id="IPR007627">
    <property type="entry name" value="RNA_pol_sigma70_r2"/>
</dbReference>
<dbReference type="NCBIfam" id="TIGR02937">
    <property type="entry name" value="sigma70-ECF"/>
    <property type="match status" value="1"/>
</dbReference>
<dbReference type="AlphaFoldDB" id="A0A2T4D3I2"/>
<dbReference type="SUPFAM" id="SSF88946">
    <property type="entry name" value="Sigma2 domain of RNA polymerase sigma factors"/>
    <property type="match status" value="1"/>
</dbReference>
<keyword evidence="1" id="KW-0805">Transcription regulation</keyword>
<evidence type="ECO:0000256" key="3">
    <source>
        <dbReference type="ARBA" id="ARBA00023163"/>
    </source>
</evidence>
<dbReference type="GO" id="GO:0016987">
    <property type="term" value="F:sigma factor activity"/>
    <property type="evidence" value="ECO:0007669"/>
    <property type="project" value="UniProtKB-KW"/>
</dbReference>
<dbReference type="Gene3D" id="1.10.1740.10">
    <property type="match status" value="1"/>
</dbReference>
<accession>A0A2T4D3I2</accession>
<comment type="caution">
    <text evidence="5">The sequence shown here is derived from an EMBL/GenBank/DDBJ whole genome shotgun (WGS) entry which is preliminary data.</text>
</comment>
<keyword evidence="3" id="KW-0804">Transcription</keyword>
<feature type="domain" description="RNA polymerase sigma-70 region 2" evidence="4">
    <location>
        <begin position="14"/>
        <end position="74"/>
    </location>
</feature>
<keyword evidence="2" id="KW-0731">Sigma factor</keyword>
<protein>
    <submittedName>
        <fullName evidence="5">RNA polymerase subunit sigma-70</fullName>
    </submittedName>
</protein>
<evidence type="ECO:0000313" key="5">
    <source>
        <dbReference type="EMBL" id="PTB88312.1"/>
    </source>
</evidence>
<reference evidence="5 6" key="1">
    <citation type="submission" date="2018-03" db="EMBL/GenBank/DDBJ databases">
        <title>Cross-interface Injection: A General Nanoliter Liquid Handling Method Applied to Single Cells Genome Amplification Automated Nanoliter Liquid Handling Applied to Single Cell Multiple Displacement Amplification.</title>
        <authorList>
            <person name="Yun J."/>
            <person name="Xu P."/>
            <person name="Xu J."/>
            <person name="Dai X."/>
            <person name="Wang Y."/>
            <person name="Zheng X."/>
            <person name="Cao C."/>
            <person name="Yi Q."/>
            <person name="Zhu Y."/>
            <person name="Wang L."/>
            <person name="Dong Z."/>
            <person name="Huang Y."/>
            <person name="Huang L."/>
            <person name="Du W."/>
        </authorList>
    </citation>
    <scope>NUCLEOTIDE SEQUENCE [LARGE SCALE GENOMIC DNA]</scope>
    <source>
        <strain evidence="5 6">Z-D1-2</strain>
    </source>
</reference>
<dbReference type="InterPro" id="IPR014284">
    <property type="entry name" value="RNA_pol_sigma-70_dom"/>
</dbReference>
<evidence type="ECO:0000256" key="1">
    <source>
        <dbReference type="ARBA" id="ARBA00023015"/>
    </source>
</evidence>
<feature type="non-terminal residue" evidence="5">
    <location>
        <position position="130"/>
    </location>
</feature>
<dbReference type="InterPro" id="IPR013325">
    <property type="entry name" value="RNA_pol_sigma_r2"/>
</dbReference>
<evidence type="ECO:0000313" key="6">
    <source>
        <dbReference type="Proteomes" id="UP000240608"/>
    </source>
</evidence>
<evidence type="ECO:0000259" key="4">
    <source>
        <dbReference type="Pfam" id="PF04542"/>
    </source>
</evidence>
<dbReference type="InterPro" id="IPR039425">
    <property type="entry name" value="RNA_pol_sigma-70-like"/>
</dbReference>
<proteinExistence type="predicted"/>
<dbReference type="Pfam" id="PF04542">
    <property type="entry name" value="Sigma70_r2"/>
    <property type="match status" value="1"/>
</dbReference>
<organism evidence="5 6">
    <name type="scientific">Marivirga lumbricoides</name>
    <dbReference type="NCBI Taxonomy" id="1046115"/>
    <lineage>
        <taxon>Bacteria</taxon>
        <taxon>Pseudomonadati</taxon>
        <taxon>Bacteroidota</taxon>
        <taxon>Cytophagia</taxon>
        <taxon>Cytophagales</taxon>
        <taxon>Marivirgaceae</taxon>
        <taxon>Marivirga</taxon>
    </lineage>
</organism>
<dbReference type="GO" id="GO:0006352">
    <property type="term" value="P:DNA-templated transcription initiation"/>
    <property type="evidence" value="ECO:0007669"/>
    <property type="project" value="InterPro"/>
</dbReference>
<dbReference type="PANTHER" id="PTHR43133:SF45">
    <property type="entry name" value="RNA POLYMERASE ECF-TYPE SIGMA FACTOR"/>
    <property type="match status" value="1"/>
</dbReference>
<gene>
    <name evidence="5" type="ORF">C9994_17860</name>
</gene>
<dbReference type="Proteomes" id="UP000240608">
    <property type="component" value="Unassembled WGS sequence"/>
</dbReference>
<dbReference type="PANTHER" id="PTHR43133">
    <property type="entry name" value="RNA POLYMERASE ECF-TYPE SIGMA FACTO"/>
    <property type="match status" value="1"/>
</dbReference>